<comment type="caution">
    <text evidence="1">The sequence shown here is derived from an EMBL/GenBank/DDBJ whole genome shotgun (WGS) entry which is preliminary data.</text>
</comment>
<dbReference type="RefSeq" id="WP_165027781.1">
    <property type="nucleotide sequence ID" value="NZ_JAAKZF010000012.1"/>
</dbReference>
<protein>
    <submittedName>
        <fullName evidence="1">Uncharacterized protein</fullName>
    </submittedName>
</protein>
<keyword evidence="2" id="KW-1185">Reference proteome</keyword>
<dbReference type="EMBL" id="JAAKZF010000012">
    <property type="protein sequence ID" value="NGO51876.1"/>
    <property type="molecule type" value="Genomic_DNA"/>
</dbReference>
<name>A0A6G4WCA9_9HYPH</name>
<dbReference type="Proteomes" id="UP001642900">
    <property type="component" value="Unassembled WGS sequence"/>
</dbReference>
<organism evidence="1 2">
    <name type="scientific">Allomesorhizobium camelthorni</name>
    <dbReference type="NCBI Taxonomy" id="475069"/>
    <lineage>
        <taxon>Bacteria</taxon>
        <taxon>Pseudomonadati</taxon>
        <taxon>Pseudomonadota</taxon>
        <taxon>Alphaproteobacteria</taxon>
        <taxon>Hyphomicrobiales</taxon>
        <taxon>Phyllobacteriaceae</taxon>
        <taxon>Allomesorhizobium</taxon>
    </lineage>
</organism>
<gene>
    <name evidence="1" type="ORF">G6N73_11905</name>
</gene>
<evidence type="ECO:0000313" key="1">
    <source>
        <dbReference type="EMBL" id="NGO51876.1"/>
    </source>
</evidence>
<reference evidence="1 2" key="1">
    <citation type="submission" date="2020-02" db="EMBL/GenBank/DDBJ databases">
        <title>Genome sequence of strain CCNWXJ40-4.</title>
        <authorList>
            <person name="Gao J."/>
            <person name="Sun J."/>
        </authorList>
    </citation>
    <scope>NUCLEOTIDE SEQUENCE [LARGE SCALE GENOMIC DNA]</scope>
    <source>
        <strain evidence="1 2">CCNWXJ 40-4</strain>
    </source>
</reference>
<sequence length="108" mass="11784">MEHIAALLLVIGCSQDLQQCQELPAPVPLYETVEECEAEVAPTLSVLTGQRPKIFVQCVTVDPALAEEDAVLVWDVLPDGTLHASLDAPDLMVASTEDRREKDSLDQE</sequence>
<evidence type="ECO:0000313" key="2">
    <source>
        <dbReference type="Proteomes" id="UP001642900"/>
    </source>
</evidence>
<proteinExistence type="predicted"/>
<accession>A0A6G4WCA9</accession>
<dbReference type="AlphaFoldDB" id="A0A6G4WCA9"/>